<sequence>MYMPQFAHLCPSQIYSRNKASTYDNIGHCTMLSTEVAVNTCYHRQLLEYTAGRIEKSRSATKAQPELADIMAPRAPVKVPRFRP</sequence>
<keyword evidence="2" id="KW-1185">Reference proteome</keyword>
<proteinExistence type="predicted"/>
<comment type="caution">
    <text evidence="1">The sequence shown here is derived from an EMBL/GenBank/DDBJ whole genome shotgun (WGS) entry which is preliminary data.</text>
</comment>
<evidence type="ECO:0000313" key="1">
    <source>
        <dbReference type="EMBL" id="KAA1078193.1"/>
    </source>
</evidence>
<gene>
    <name evidence="1" type="ORF">PGT21_030295</name>
</gene>
<accession>A0A5B0MPC2</accession>
<protein>
    <submittedName>
        <fullName evidence="1">Uncharacterized protein</fullName>
    </submittedName>
</protein>
<dbReference type="AlphaFoldDB" id="A0A5B0MPC2"/>
<organism evidence="1 2">
    <name type="scientific">Puccinia graminis f. sp. tritici</name>
    <dbReference type="NCBI Taxonomy" id="56615"/>
    <lineage>
        <taxon>Eukaryota</taxon>
        <taxon>Fungi</taxon>
        <taxon>Dikarya</taxon>
        <taxon>Basidiomycota</taxon>
        <taxon>Pucciniomycotina</taxon>
        <taxon>Pucciniomycetes</taxon>
        <taxon>Pucciniales</taxon>
        <taxon>Pucciniaceae</taxon>
        <taxon>Puccinia</taxon>
    </lineage>
</organism>
<dbReference type="EMBL" id="VSWC01000144">
    <property type="protein sequence ID" value="KAA1078193.1"/>
    <property type="molecule type" value="Genomic_DNA"/>
</dbReference>
<name>A0A5B0MPC2_PUCGR</name>
<dbReference type="Proteomes" id="UP000324748">
    <property type="component" value="Unassembled WGS sequence"/>
</dbReference>
<reference evidence="1 2" key="1">
    <citation type="submission" date="2019-05" db="EMBL/GenBank/DDBJ databases">
        <title>Emergence of the Ug99 lineage of the wheat stem rust pathogen through somatic hybridization.</title>
        <authorList>
            <person name="Li F."/>
            <person name="Upadhyaya N.M."/>
            <person name="Sperschneider J."/>
            <person name="Matny O."/>
            <person name="Nguyen-Phuc H."/>
            <person name="Mago R."/>
            <person name="Raley C."/>
            <person name="Miller M.E."/>
            <person name="Silverstein K.A.T."/>
            <person name="Henningsen E."/>
            <person name="Hirsch C.D."/>
            <person name="Visser B."/>
            <person name="Pretorius Z.A."/>
            <person name="Steffenson B.J."/>
            <person name="Schwessinger B."/>
            <person name="Dodds P.N."/>
            <person name="Figueroa M."/>
        </authorList>
    </citation>
    <scope>NUCLEOTIDE SEQUENCE [LARGE SCALE GENOMIC DNA]</scope>
    <source>
        <strain evidence="1">21-0</strain>
    </source>
</reference>
<evidence type="ECO:0000313" key="2">
    <source>
        <dbReference type="Proteomes" id="UP000324748"/>
    </source>
</evidence>